<dbReference type="Proteomes" id="UP001172101">
    <property type="component" value="Unassembled WGS sequence"/>
</dbReference>
<keyword evidence="5" id="KW-1185">Reference proteome</keyword>
<dbReference type="AlphaFoldDB" id="A0AA40B6D5"/>
<dbReference type="PANTHER" id="PTHR45775">
    <property type="entry name" value="RAD, GEM/KIR FAMILY MEMBER 2, ISOFORM C"/>
    <property type="match status" value="1"/>
</dbReference>
<dbReference type="GO" id="GO:0005525">
    <property type="term" value="F:GTP binding"/>
    <property type="evidence" value="ECO:0007669"/>
    <property type="project" value="InterPro"/>
</dbReference>
<dbReference type="SMART" id="SM00173">
    <property type="entry name" value="RAS"/>
    <property type="match status" value="1"/>
</dbReference>
<organism evidence="4 5">
    <name type="scientific">Lasiosphaeria miniovina</name>
    <dbReference type="NCBI Taxonomy" id="1954250"/>
    <lineage>
        <taxon>Eukaryota</taxon>
        <taxon>Fungi</taxon>
        <taxon>Dikarya</taxon>
        <taxon>Ascomycota</taxon>
        <taxon>Pezizomycotina</taxon>
        <taxon>Sordariomycetes</taxon>
        <taxon>Sordariomycetidae</taxon>
        <taxon>Sordariales</taxon>
        <taxon>Lasiosphaeriaceae</taxon>
        <taxon>Lasiosphaeria</taxon>
    </lineage>
</organism>
<feature type="region of interest" description="Disordered" evidence="3">
    <location>
        <begin position="229"/>
        <end position="276"/>
    </location>
</feature>
<feature type="compositionally biased region" description="Low complexity" evidence="3">
    <location>
        <begin position="241"/>
        <end position="255"/>
    </location>
</feature>
<dbReference type="GO" id="GO:0005246">
    <property type="term" value="F:calcium channel regulator activity"/>
    <property type="evidence" value="ECO:0007669"/>
    <property type="project" value="TreeGrafter"/>
</dbReference>
<comment type="similarity">
    <text evidence="1">Belongs to the small GTPase superfamily. RGK family.</text>
</comment>
<feature type="compositionally biased region" description="Basic and acidic residues" evidence="3">
    <location>
        <begin position="26"/>
        <end position="36"/>
    </location>
</feature>
<evidence type="ECO:0000313" key="4">
    <source>
        <dbReference type="EMBL" id="KAK0728566.1"/>
    </source>
</evidence>
<dbReference type="Pfam" id="PF00071">
    <property type="entry name" value="Ras"/>
    <property type="match status" value="1"/>
</dbReference>
<accession>A0AA40B6D5</accession>
<dbReference type="GeneID" id="85320224"/>
<gene>
    <name evidence="4" type="ORF">B0T26DRAFT_637688</name>
</gene>
<sequence length="276" mass="30394">MVNSVVWTAEEAKYLKALLRWQDAAPPRHPEDDRRPRTAAAAPVTASEMERRRQKQQQSEQQPVGEFRVLVVGARGTGKTAILTRVSSDGRVYVVDALEMPSKHLLSNPMLAQAVDITEAAVLVYDVGNAASLRLAEGLAEFVLDHITSSGPGGRHYGLLLVGNKSDLDDSIATKTAAPCPFLEVSAKTGANVDAIFKLVAYDILRLRRLNMLRYHERAEHDRRLKLLTHQSQLPQPPAPAARRTASRGAASTTPSRKRAGLWKGLFSRRRSESAY</sequence>
<dbReference type="RefSeq" id="XP_060301421.1">
    <property type="nucleotide sequence ID" value="XM_060436954.1"/>
</dbReference>
<evidence type="ECO:0000256" key="1">
    <source>
        <dbReference type="ARBA" id="ARBA00008846"/>
    </source>
</evidence>
<dbReference type="GO" id="GO:0003924">
    <property type="term" value="F:GTPase activity"/>
    <property type="evidence" value="ECO:0007669"/>
    <property type="project" value="InterPro"/>
</dbReference>
<dbReference type="InterPro" id="IPR027417">
    <property type="entry name" value="P-loop_NTPase"/>
</dbReference>
<dbReference type="PRINTS" id="PR00449">
    <property type="entry name" value="RASTRNSFRMNG"/>
</dbReference>
<proteinExistence type="inferred from homology"/>
<dbReference type="InterPro" id="IPR001806">
    <property type="entry name" value="Small_GTPase"/>
</dbReference>
<protein>
    <submittedName>
        <fullName evidence="4">Uncharacterized protein</fullName>
    </submittedName>
</protein>
<evidence type="ECO:0000256" key="3">
    <source>
        <dbReference type="SAM" id="MobiDB-lite"/>
    </source>
</evidence>
<dbReference type="GO" id="GO:0005886">
    <property type="term" value="C:plasma membrane"/>
    <property type="evidence" value="ECO:0007669"/>
    <property type="project" value="TreeGrafter"/>
</dbReference>
<evidence type="ECO:0000313" key="5">
    <source>
        <dbReference type="Proteomes" id="UP001172101"/>
    </source>
</evidence>
<dbReference type="SMART" id="SM00175">
    <property type="entry name" value="RAB"/>
    <property type="match status" value="1"/>
</dbReference>
<keyword evidence="2" id="KW-0597">Phosphoprotein</keyword>
<dbReference type="SUPFAM" id="SSF52540">
    <property type="entry name" value="P-loop containing nucleoside triphosphate hydrolases"/>
    <property type="match status" value="1"/>
</dbReference>
<dbReference type="EMBL" id="JAUIRO010000002">
    <property type="protein sequence ID" value="KAK0728566.1"/>
    <property type="molecule type" value="Genomic_DNA"/>
</dbReference>
<comment type="caution">
    <text evidence="4">The sequence shown here is derived from an EMBL/GenBank/DDBJ whole genome shotgun (WGS) entry which is preliminary data.</text>
</comment>
<evidence type="ECO:0000256" key="2">
    <source>
        <dbReference type="ARBA" id="ARBA00022553"/>
    </source>
</evidence>
<dbReference type="PANTHER" id="PTHR45775:SF6">
    <property type="entry name" value="RAD, GEM_KIR FAMILY MEMBER 2, ISOFORM C"/>
    <property type="match status" value="1"/>
</dbReference>
<name>A0AA40B6D5_9PEZI</name>
<dbReference type="InterPro" id="IPR051641">
    <property type="entry name" value="RGK_GTP-binding_reg"/>
</dbReference>
<dbReference type="Gene3D" id="3.40.50.300">
    <property type="entry name" value="P-loop containing nucleotide triphosphate hydrolases"/>
    <property type="match status" value="1"/>
</dbReference>
<feature type="region of interest" description="Disordered" evidence="3">
    <location>
        <begin position="25"/>
        <end position="62"/>
    </location>
</feature>
<reference evidence="4" key="1">
    <citation type="submission" date="2023-06" db="EMBL/GenBank/DDBJ databases">
        <title>Genome-scale phylogeny and comparative genomics of the fungal order Sordariales.</title>
        <authorList>
            <consortium name="Lawrence Berkeley National Laboratory"/>
            <person name="Hensen N."/>
            <person name="Bonometti L."/>
            <person name="Westerberg I."/>
            <person name="Brannstrom I.O."/>
            <person name="Guillou S."/>
            <person name="Cros-Aarteil S."/>
            <person name="Calhoun S."/>
            <person name="Haridas S."/>
            <person name="Kuo A."/>
            <person name="Mondo S."/>
            <person name="Pangilinan J."/>
            <person name="Riley R."/>
            <person name="LaButti K."/>
            <person name="Andreopoulos B."/>
            <person name="Lipzen A."/>
            <person name="Chen C."/>
            <person name="Yanf M."/>
            <person name="Daum C."/>
            <person name="Ng V."/>
            <person name="Clum A."/>
            <person name="Steindorff A."/>
            <person name="Ohm R."/>
            <person name="Martin F."/>
            <person name="Silar P."/>
            <person name="Natvig D."/>
            <person name="Lalanne C."/>
            <person name="Gautier V."/>
            <person name="Ament-velasquez S.L."/>
            <person name="Kruys A."/>
            <person name="Hutchinson M.I."/>
            <person name="Powell A.J."/>
            <person name="Barry K."/>
            <person name="Miller A.N."/>
            <person name="Grigoriev I.V."/>
            <person name="Debuchy R."/>
            <person name="Gladieux P."/>
            <person name="Thoren M.H."/>
            <person name="Johannesson H."/>
        </authorList>
    </citation>
    <scope>NUCLEOTIDE SEQUENCE</scope>
    <source>
        <strain evidence="4">SMH2392-1A</strain>
    </source>
</reference>